<dbReference type="EMBL" id="CM026428">
    <property type="protein sequence ID" value="KAG0566487.1"/>
    <property type="molecule type" value="Genomic_DNA"/>
</dbReference>
<feature type="region of interest" description="Disordered" evidence="2">
    <location>
        <begin position="385"/>
        <end position="412"/>
    </location>
</feature>
<evidence type="ECO:0000313" key="5">
    <source>
        <dbReference type="Proteomes" id="UP000822688"/>
    </source>
</evidence>
<dbReference type="SMART" id="SM00233">
    <property type="entry name" value="PH"/>
    <property type="match status" value="1"/>
</dbReference>
<dbReference type="GO" id="GO:0055037">
    <property type="term" value="C:recycling endosome"/>
    <property type="evidence" value="ECO:0007669"/>
    <property type="project" value="TreeGrafter"/>
</dbReference>
<dbReference type="GO" id="GO:0005829">
    <property type="term" value="C:cytosol"/>
    <property type="evidence" value="ECO:0007669"/>
    <property type="project" value="GOC"/>
</dbReference>
<feature type="compositionally biased region" description="Polar residues" evidence="2">
    <location>
        <begin position="385"/>
        <end position="394"/>
    </location>
</feature>
<dbReference type="InterPro" id="IPR045188">
    <property type="entry name" value="Boi1/Boi2-like"/>
</dbReference>
<dbReference type="GO" id="GO:0007032">
    <property type="term" value="P:endosome organization"/>
    <property type="evidence" value="ECO:0007669"/>
    <property type="project" value="TreeGrafter"/>
</dbReference>
<feature type="domain" description="PH" evidence="3">
    <location>
        <begin position="31"/>
        <end position="135"/>
    </location>
</feature>
<dbReference type="GO" id="GO:0042147">
    <property type="term" value="P:retrograde transport, endosome to Golgi"/>
    <property type="evidence" value="ECO:0007669"/>
    <property type="project" value="TreeGrafter"/>
</dbReference>
<dbReference type="PANTHER" id="PTHR22902:SF49">
    <property type="entry name" value="OS03G0666200 PROTEIN"/>
    <property type="match status" value="1"/>
</dbReference>
<dbReference type="Gene3D" id="2.30.29.30">
    <property type="entry name" value="Pleckstrin-homology domain (PH domain)/Phosphotyrosine-binding domain (PTB)"/>
    <property type="match status" value="1"/>
</dbReference>
<dbReference type="Proteomes" id="UP000822688">
    <property type="component" value="Chromosome 7"/>
</dbReference>
<evidence type="ECO:0000256" key="2">
    <source>
        <dbReference type="SAM" id="MobiDB-lite"/>
    </source>
</evidence>
<dbReference type="InterPro" id="IPR001849">
    <property type="entry name" value="PH_domain"/>
</dbReference>
<dbReference type="GO" id="GO:0001881">
    <property type="term" value="P:receptor recycling"/>
    <property type="evidence" value="ECO:0007669"/>
    <property type="project" value="TreeGrafter"/>
</dbReference>
<sequence>MDNEEDSAGQADTTSSLEKIKKQLHSYGAGNVLLQGPLLKRSDIIRKWEWRWFALDVSTGKLEYWSRRGDTSPKGLVKFDAYSTATVSPKNMMKEPRYDACCFYIITSQKKEYFFCAETAEAAEAWVATLRAAISVLRAHKEASSLLSGNARIKLENVATVVAAANVIAQKAAEDLQRSMKAAALSPSASFEKSIPAAAFSPSASFKKLIPGAALSPSASFKKSITAVDMNSSDMMRETLKVKDEELHQLASDIKSRDLIIKELADRLTETADAAESAASSVQAIDKDCREALSEVDHLRKQLLQAAKQIRDADARRAAALKFEETALQEAHRCRLELGKLRERGVILEAAMVRVEEDTRRLKVVHESEIAEILKLRLSRMESTSQGEISSTDEILQEDNVSKPADVSSKANESMLGVHATLPDAQAPELELTGSCEAAASGLRMESDLLPGKTSAECAGDLKDSLSCIEEIVPEGAPCTDGASPSLSETDEHERGVSLCSTLSNLPETALIDDGKAVPSQPCTSANCASTTIADDCKDVTSKAIVTACDNQDPDSISDGNNEIEIAVVDEVNMITMEDNELATGLELPEGIVAQHGQYKREGLICLDIVIMLQYLQAYFRLCCF</sequence>
<dbReference type="GO" id="GO:0005802">
    <property type="term" value="C:trans-Golgi network"/>
    <property type="evidence" value="ECO:0007669"/>
    <property type="project" value="TreeGrafter"/>
</dbReference>
<dbReference type="AlphaFoldDB" id="A0A8T0H709"/>
<organism evidence="4 5">
    <name type="scientific">Ceratodon purpureus</name>
    <name type="common">Fire moss</name>
    <name type="synonym">Dicranum purpureum</name>
    <dbReference type="NCBI Taxonomy" id="3225"/>
    <lineage>
        <taxon>Eukaryota</taxon>
        <taxon>Viridiplantae</taxon>
        <taxon>Streptophyta</taxon>
        <taxon>Embryophyta</taxon>
        <taxon>Bryophyta</taxon>
        <taxon>Bryophytina</taxon>
        <taxon>Bryopsida</taxon>
        <taxon>Dicranidae</taxon>
        <taxon>Pseudoditrichales</taxon>
        <taxon>Ditrichaceae</taxon>
        <taxon>Ceratodon</taxon>
    </lineage>
</organism>
<reference evidence="4" key="1">
    <citation type="submission" date="2020-06" db="EMBL/GenBank/DDBJ databases">
        <title>WGS assembly of Ceratodon purpureus strain R40.</title>
        <authorList>
            <person name="Carey S.B."/>
            <person name="Jenkins J."/>
            <person name="Shu S."/>
            <person name="Lovell J.T."/>
            <person name="Sreedasyam A."/>
            <person name="Maumus F."/>
            <person name="Tiley G.P."/>
            <person name="Fernandez-Pozo N."/>
            <person name="Barry K."/>
            <person name="Chen C."/>
            <person name="Wang M."/>
            <person name="Lipzen A."/>
            <person name="Daum C."/>
            <person name="Saski C.A."/>
            <person name="Payton A.C."/>
            <person name="Mcbreen J.C."/>
            <person name="Conrad R.E."/>
            <person name="Kollar L.M."/>
            <person name="Olsson S."/>
            <person name="Huttunen S."/>
            <person name="Landis J.B."/>
            <person name="Wickett N.J."/>
            <person name="Johnson M.G."/>
            <person name="Rensing S.A."/>
            <person name="Grimwood J."/>
            <person name="Schmutz J."/>
            <person name="Mcdaniel S.F."/>
        </authorList>
    </citation>
    <scope>NUCLEOTIDE SEQUENCE</scope>
    <source>
        <strain evidence="4">R40</strain>
    </source>
</reference>
<dbReference type="GO" id="GO:0005769">
    <property type="term" value="C:early endosome"/>
    <property type="evidence" value="ECO:0007669"/>
    <property type="project" value="TreeGrafter"/>
</dbReference>
<proteinExistence type="predicted"/>
<evidence type="ECO:0000313" key="4">
    <source>
        <dbReference type="EMBL" id="KAG0566487.1"/>
    </source>
</evidence>
<dbReference type="InterPro" id="IPR011993">
    <property type="entry name" value="PH-like_dom_sf"/>
</dbReference>
<keyword evidence="1" id="KW-0175">Coiled coil</keyword>
<dbReference type="SUPFAM" id="SSF50729">
    <property type="entry name" value="PH domain-like"/>
    <property type="match status" value="1"/>
</dbReference>
<name>A0A8T0H709_CERPU</name>
<feature type="coiled-coil region" evidence="1">
    <location>
        <begin position="282"/>
        <end position="316"/>
    </location>
</feature>
<evidence type="ECO:0000259" key="3">
    <source>
        <dbReference type="PROSITE" id="PS50003"/>
    </source>
</evidence>
<evidence type="ECO:0000256" key="1">
    <source>
        <dbReference type="SAM" id="Coils"/>
    </source>
</evidence>
<comment type="caution">
    <text evidence="4">The sequence shown here is derived from an EMBL/GenBank/DDBJ whole genome shotgun (WGS) entry which is preliminary data.</text>
</comment>
<accession>A0A8T0H709</accession>
<dbReference type="Pfam" id="PF00169">
    <property type="entry name" value="PH"/>
    <property type="match status" value="1"/>
</dbReference>
<dbReference type="PROSITE" id="PS50003">
    <property type="entry name" value="PH_DOMAIN"/>
    <property type="match status" value="1"/>
</dbReference>
<dbReference type="PANTHER" id="PTHR22902">
    <property type="entry name" value="SESQUIPEDALIAN"/>
    <property type="match status" value="1"/>
</dbReference>
<gene>
    <name evidence="4" type="ORF">KC19_7G067600</name>
</gene>
<keyword evidence="5" id="KW-1185">Reference proteome</keyword>
<protein>
    <recommendedName>
        <fullName evidence="3">PH domain-containing protein</fullName>
    </recommendedName>
</protein>